<protein>
    <submittedName>
        <fullName evidence="18">DBH-like monooxygenase protein 1</fullName>
    </submittedName>
</protein>
<keyword evidence="7" id="KW-0256">Endoplasmic reticulum</keyword>
<name>A0A6I9Y7I0_9SAUR</name>
<evidence type="ECO:0000256" key="9">
    <source>
        <dbReference type="ARBA" id="ARBA00023002"/>
    </source>
</evidence>
<dbReference type="InterPro" id="IPR045266">
    <property type="entry name" value="DOH_DOMON"/>
</dbReference>
<dbReference type="Pfam" id="PF03712">
    <property type="entry name" value="Cu2_monoox_C"/>
    <property type="match status" value="1"/>
</dbReference>
<dbReference type="GeneID" id="106543674"/>
<dbReference type="GO" id="GO:0005789">
    <property type="term" value="C:endoplasmic reticulum membrane"/>
    <property type="evidence" value="ECO:0007669"/>
    <property type="project" value="UniProtKB-SubCell"/>
</dbReference>
<dbReference type="CDD" id="cd09631">
    <property type="entry name" value="DOMON_DOH"/>
    <property type="match status" value="1"/>
</dbReference>
<evidence type="ECO:0000256" key="7">
    <source>
        <dbReference type="ARBA" id="ARBA00022824"/>
    </source>
</evidence>
<dbReference type="Pfam" id="PF01082">
    <property type="entry name" value="Cu2_monooxygen"/>
    <property type="match status" value="1"/>
</dbReference>
<organism evidence="17 18">
    <name type="scientific">Thamnophis sirtalis</name>
    <dbReference type="NCBI Taxonomy" id="35019"/>
    <lineage>
        <taxon>Eukaryota</taxon>
        <taxon>Metazoa</taxon>
        <taxon>Chordata</taxon>
        <taxon>Craniata</taxon>
        <taxon>Vertebrata</taxon>
        <taxon>Euteleostomi</taxon>
        <taxon>Lepidosauria</taxon>
        <taxon>Squamata</taxon>
        <taxon>Bifurcata</taxon>
        <taxon>Unidentata</taxon>
        <taxon>Episquamata</taxon>
        <taxon>Toxicofera</taxon>
        <taxon>Serpentes</taxon>
        <taxon>Colubroidea</taxon>
        <taxon>Colubridae</taxon>
        <taxon>Natricinae</taxon>
        <taxon>Thamnophis</taxon>
    </lineage>
</organism>
<keyword evidence="11" id="KW-0503">Monooxygenase</keyword>
<gene>
    <name evidence="18" type="primary">MOXD1</name>
</gene>
<comment type="similarity">
    <text evidence="3">Belongs to the copper type II ascorbate-dependent monooxygenase family.</text>
</comment>
<sequence length="582" mass="66927">MRCWRLPLLLLFFFWAMPPVPGGRHYPHSAVLDGSSRYRLSWAHQGDTIAFRLEVRTRGYVGFGFSSTGAMTSADMVVGGLDRGKPYLQDCFTNADRILKKDSQQDYHLEYAMENNTHTILAFSRQLHTCDPNDKSLTESTVRVIWAYHEKDFKYGGQNYHGSNRGTKSLRLLNPEKNAVIPSSLPYFDLANQNVAIPEQDTTYWCQMFKIPILHEKHHVIKVEPLIQKGHESIVHHMLLYQCSSSLNDSVLDYGHECYHPNMPDSFLTCQTVIFAWAIGGEGFIYPPHVGLSIGTALDPQYVLMEVHYDNPSYLEVLGCKYKKSYMPSSPASYHSLCALDAEKPTGIHVFAVLLHAHLAGRALRMRHFRKGSELQLLAYDDEFDFNFQEFQYLKEERTILPGDNLVTECHYSTLNRSDMTWGGFSTRNEMCLSYLVYYPKINLTRCESIPDLMEQLQFIGVKQIYRPVRTWPFIIKSPKQYKNLSFVDAMNKFKWSREQGHSYNDYVLKLPLNVRCTKTENAEWTIHGMMALPPEIERPYTAEPIICSSSSRLNANLFLTVLIVVHISAIASRNHEPFVQL</sequence>
<dbReference type="RefSeq" id="XP_013915210.1">
    <property type="nucleotide sequence ID" value="XM_014059735.1"/>
</dbReference>
<reference evidence="18" key="1">
    <citation type="submission" date="2025-08" db="UniProtKB">
        <authorList>
            <consortium name="RefSeq"/>
        </authorList>
    </citation>
    <scope>IDENTIFICATION</scope>
    <source>
        <tissue evidence="18">Skeletal muscle</tissue>
    </source>
</reference>
<evidence type="ECO:0000256" key="5">
    <source>
        <dbReference type="ARBA" id="ARBA00022723"/>
    </source>
</evidence>
<keyword evidence="10" id="KW-0186">Copper</keyword>
<evidence type="ECO:0000256" key="1">
    <source>
        <dbReference type="ARBA" id="ARBA00001973"/>
    </source>
</evidence>
<dbReference type="InterPro" id="IPR036939">
    <property type="entry name" value="Cu2_ascorb_mOase_N_sf"/>
</dbReference>
<keyword evidence="6 15" id="KW-0732">Signal</keyword>
<dbReference type="InterPro" id="IPR024548">
    <property type="entry name" value="Cu2_monoox_C"/>
</dbReference>
<dbReference type="Pfam" id="PF03351">
    <property type="entry name" value="DOMON"/>
    <property type="match status" value="1"/>
</dbReference>
<comment type="cofactor">
    <cofactor evidence="1">
        <name>Cu(2+)</name>
        <dbReference type="ChEBI" id="CHEBI:29036"/>
    </cofactor>
</comment>
<dbReference type="Gene3D" id="2.60.120.310">
    <property type="entry name" value="Copper type II, ascorbate-dependent monooxygenase, N-terminal domain"/>
    <property type="match status" value="1"/>
</dbReference>
<dbReference type="GO" id="GO:0042420">
    <property type="term" value="P:dopamine catabolic process"/>
    <property type="evidence" value="ECO:0007669"/>
    <property type="project" value="TreeGrafter"/>
</dbReference>
<dbReference type="Gene3D" id="2.60.120.230">
    <property type="match status" value="1"/>
</dbReference>
<evidence type="ECO:0000256" key="13">
    <source>
        <dbReference type="ARBA" id="ARBA00023157"/>
    </source>
</evidence>
<dbReference type="GO" id="GO:0004500">
    <property type="term" value="F:dopamine beta-monooxygenase activity"/>
    <property type="evidence" value="ECO:0007669"/>
    <property type="project" value="InterPro"/>
</dbReference>
<keyword evidence="9" id="KW-0560">Oxidoreductase</keyword>
<dbReference type="PROSITE" id="PS50836">
    <property type="entry name" value="DOMON"/>
    <property type="match status" value="1"/>
</dbReference>
<evidence type="ECO:0000256" key="14">
    <source>
        <dbReference type="ARBA" id="ARBA00023180"/>
    </source>
</evidence>
<dbReference type="GO" id="GO:0006589">
    <property type="term" value="P:octopamine biosynthetic process"/>
    <property type="evidence" value="ECO:0007669"/>
    <property type="project" value="TreeGrafter"/>
</dbReference>
<dbReference type="InterPro" id="IPR000323">
    <property type="entry name" value="Cu2_ascorb_mOase_N"/>
</dbReference>
<evidence type="ECO:0000256" key="12">
    <source>
        <dbReference type="ARBA" id="ARBA00023136"/>
    </source>
</evidence>
<dbReference type="InterPro" id="IPR005018">
    <property type="entry name" value="DOMON_domain"/>
</dbReference>
<feature type="signal peptide" evidence="15">
    <location>
        <begin position="1"/>
        <end position="22"/>
    </location>
</feature>
<evidence type="ECO:0000256" key="3">
    <source>
        <dbReference type="ARBA" id="ARBA00010676"/>
    </source>
</evidence>
<dbReference type="GO" id="GO:0030667">
    <property type="term" value="C:secretory granule membrane"/>
    <property type="evidence" value="ECO:0007669"/>
    <property type="project" value="TreeGrafter"/>
</dbReference>
<dbReference type="InterPro" id="IPR014784">
    <property type="entry name" value="Cu2_ascorb_mOase-like_C"/>
</dbReference>
<dbReference type="GO" id="GO:0005615">
    <property type="term" value="C:extracellular space"/>
    <property type="evidence" value="ECO:0007669"/>
    <property type="project" value="TreeGrafter"/>
</dbReference>
<evidence type="ECO:0000256" key="6">
    <source>
        <dbReference type="ARBA" id="ARBA00022729"/>
    </source>
</evidence>
<evidence type="ECO:0000256" key="10">
    <source>
        <dbReference type="ARBA" id="ARBA00023008"/>
    </source>
</evidence>
<evidence type="ECO:0000256" key="2">
    <source>
        <dbReference type="ARBA" id="ARBA00004115"/>
    </source>
</evidence>
<dbReference type="FunFam" id="2.60.120.230:FF:000001">
    <property type="entry name" value="Monooxygenase, DBH-like 1"/>
    <property type="match status" value="1"/>
</dbReference>
<feature type="domain" description="DOMON" evidence="16">
    <location>
        <begin position="36"/>
        <end position="149"/>
    </location>
</feature>
<dbReference type="CTD" id="26002"/>
<keyword evidence="13" id="KW-1015">Disulfide bond</keyword>
<keyword evidence="5" id="KW-0479">Metal-binding</keyword>
<keyword evidence="17" id="KW-1185">Reference proteome</keyword>
<dbReference type="PANTHER" id="PTHR10157">
    <property type="entry name" value="DOPAMINE BETA HYDROXYLASE RELATED"/>
    <property type="match status" value="1"/>
</dbReference>
<dbReference type="FunFam" id="2.60.120.310:FF:000002">
    <property type="entry name" value="DBH-like monooxygenase protein 1"/>
    <property type="match status" value="1"/>
</dbReference>
<feature type="chain" id="PRO_5026736954" evidence="15">
    <location>
        <begin position="23"/>
        <end position="582"/>
    </location>
</feature>
<dbReference type="GO" id="GO:0042421">
    <property type="term" value="P:norepinephrine biosynthetic process"/>
    <property type="evidence" value="ECO:0007669"/>
    <property type="project" value="TreeGrafter"/>
</dbReference>
<dbReference type="GO" id="GO:0005507">
    <property type="term" value="F:copper ion binding"/>
    <property type="evidence" value="ECO:0007669"/>
    <property type="project" value="InterPro"/>
</dbReference>
<dbReference type="AlphaFoldDB" id="A0A6I9Y7I0"/>
<evidence type="ECO:0000256" key="15">
    <source>
        <dbReference type="SAM" id="SignalP"/>
    </source>
</evidence>
<keyword evidence="14" id="KW-0325">Glycoprotein</keyword>
<dbReference type="SUPFAM" id="SSF49742">
    <property type="entry name" value="PHM/PNGase F"/>
    <property type="match status" value="2"/>
</dbReference>
<dbReference type="KEGG" id="tsr:106543674"/>
<dbReference type="PRINTS" id="PR00767">
    <property type="entry name" value="DBMONOXGNASE"/>
</dbReference>
<proteinExistence type="inferred from homology"/>
<dbReference type="Proteomes" id="UP000504617">
    <property type="component" value="Unplaced"/>
</dbReference>
<evidence type="ECO:0000256" key="4">
    <source>
        <dbReference type="ARBA" id="ARBA00022692"/>
    </source>
</evidence>
<evidence type="ECO:0000313" key="18">
    <source>
        <dbReference type="RefSeq" id="XP_013915210.1"/>
    </source>
</evidence>
<dbReference type="InterPro" id="IPR000945">
    <property type="entry name" value="DBH-like"/>
</dbReference>
<dbReference type="InterPro" id="IPR028460">
    <property type="entry name" value="Tbh/DBH"/>
</dbReference>
<evidence type="ECO:0000256" key="8">
    <source>
        <dbReference type="ARBA" id="ARBA00022989"/>
    </source>
</evidence>
<evidence type="ECO:0000259" key="16">
    <source>
        <dbReference type="PROSITE" id="PS50836"/>
    </source>
</evidence>
<dbReference type="PANTHER" id="PTHR10157:SF28">
    <property type="entry name" value="DBH-LIKE MONOOXYGENASE PROTEIN 1"/>
    <property type="match status" value="1"/>
</dbReference>
<comment type="subcellular location">
    <subcellularLocation>
        <location evidence="2">Endoplasmic reticulum membrane</location>
        <topology evidence="2">Single-pass type I membrane protein</topology>
    </subcellularLocation>
</comment>
<accession>A0A6I9Y7I0</accession>
<keyword evidence="8" id="KW-1133">Transmembrane helix</keyword>
<keyword evidence="4" id="KW-0812">Transmembrane</keyword>
<evidence type="ECO:0000256" key="11">
    <source>
        <dbReference type="ARBA" id="ARBA00023033"/>
    </source>
</evidence>
<dbReference type="SMART" id="SM00664">
    <property type="entry name" value="DoH"/>
    <property type="match status" value="1"/>
</dbReference>
<evidence type="ECO:0000313" key="17">
    <source>
        <dbReference type="Proteomes" id="UP000504617"/>
    </source>
</evidence>
<dbReference type="InterPro" id="IPR008977">
    <property type="entry name" value="PHM/PNGase_F_dom_sf"/>
</dbReference>
<keyword evidence="12" id="KW-0472">Membrane</keyword>
<dbReference type="OrthoDB" id="10003276at2759"/>